<feature type="region of interest" description="Disordered" evidence="1">
    <location>
        <begin position="1"/>
        <end position="21"/>
    </location>
</feature>
<proteinExistence type="predicted"/>
<keyword evidence="3" id="KW-1185">Reference proteome</keyword>
<feature type="compositionally biased region" description="Basic and acidic residues" evidence="1">
    <location>
        <begin position="276"/>
        <end position="310"/>
    </location>
</feature>
<dbReference type="Proteomes" id="UP000799538">
    <property type="component" value="Unassembled WGS sequence"/>
</dbReference>
<dbReference type="PANTHER" id="PTHR38887:SF1">
    <property type="entry name" value="RAS MODIFICATION PROTEIN ERF4"/>
    <property type="match status" value="1"/>
</dbReference>
<protein>
    <submittedName>
        <fullName evidence="2">Uncharacterized protein</fullName>
    </submittedName>
</protein>
<dbReference type="AlphaFoldDB" id="A0A6A6GHH5"/>
<feature type="region of interest" description="Disordered" evidence="1">
    <location>
        <begin position="272"/>
        <end position="376"/>
    </location>
</feature>
<accession>A0A6A6GHH5</accession>
<evidence type="ECO:0000313" key="2">
    <source>
        <dbReference type="EMBL" id="KAF2225182.1"/>
    </source>
</evidence>
<evidence type="ECO:0000256" key="1">
    <source>
        <dbReference type="SAM" id="MobiDB-lite"/>
    </source>
</evidence>
<organism evidence="2 3">
    <name type="scientific">Elsinoe ampelina</name>
    <dbReference type="NCBI Taxonomy" id="302913"/>
    <lineage>
        <taxon>Eukaryota</taxon>
        <taxon>Fungi</taxon>
        <taxon>Dikarya</taxon>
        <taxon>Ascomycota</taxon>
        <taxon>Pezizomycotina</taxon>
        <taxon>Dothideomycetes</taxon>
        <taxon>Dothideomycetidae</taxon>
        <taxon>Myriangiales</taxon>
        <taxon>Elsinoaceae</taxon>
        <taxon>Elsinoe</taxon>
    </lineage>
</organism>
<dbReference type="OrthoDB" id="3068835at2759"/>
<feature type="compositionally biased region" description="Basic and acidic residues" evidence="1">
    <location>
        <begin position="343"/>
        <end position="376"/>
    </location>
</feature>
<dbReference type="PANTHER" id="PTHR38887">
    <property type="entry name" value="CHROMOSOME 21, WHOLE GENOME SHOTGUN SEQUENCE"/>
    <property type="match status" value="1"/>
</dbReference>
<evidence type="ECO:0000313" key="3">
    <source>
        <dbReference type="Proteomes" id="UP000799538"/>
    </source>
</evidence>
<reference evidence="3" key="1">
    <citation type="journal article" date="2020" name="Stud. Mycol.">
        <title>101 Dothideomycetes genomes: A test case for predicting lifestyles and emergence of pathogens.</title>
        <authorList>
            <person name="Haridas S."/>
            <person name="Albert R."/>
            <person name="Binder M."/>
            <person name="Bloem J."/>
            <person name="LaButti K."/>
            <person name="Salamov A."/>
            <person name="Andreopoulos B."/>
            <person name="Baker S."/>
            <person name="Barry K."/>
            <person name="Bills G."/>
            <person name="Bluhm B."/>
            <person name="Cannon C."/>
            <person name="Castanera R."/>
            <person name="Culley D."/>
            <person name="Daum C."/>
            <person name="Ezra D."/>
            <person name="Gonzalez J."/>
            <person name="Henrissat B."/>
            <person name="Kuo A."/>
            <person name="Liang C."/>
            <person name="Lipzen A."/>
            <person name="Lutzoni F."/>
            <person name="Magnuson J."/>
            <person name="Mondo S."/>
            <person name="Nolan M."/>
            <person name="Ohm R."/>
            <person name="Pangilinan J."/>
            <person name="Park H.-J."/>
            <person name="Ramirez L."/>
            <person name="Alfaro M."/>
            <person name="Sun H."/>
            <person name="Tritt A."/>
            <person name="Yoshinaga Y."/>
            <person name="Zwiers L.-H."/>
            <person name="Turgeon B."/>
            <person name="Goodwin S."/>
            <person name="Spatafora J."/>
            <person name="Crous P."/>
            <person name="Grigoriev I."/>
        </authorList>
    </citation>
    <scope>NUCLEOTIDE SEQUENCE [LARGE SCALE GENOMIC DNA]</scope>
    <source>
        <strain evidence="3">CECT 20119</strain>
    </source>
</reference>
<sequence>MPSSMPERLNSDDGSLSNCDQKHALSGSQALSHHYFHPCNPAIPTGHTTVSPSTVNDAASPRPSTILDPPYLDQVAAPQPPTSTTTRALCPVALQKAILIPQTLPTSDSPFIRAYASSLAAHDITPIDFLTCIDHLNICLQPSPPLQVFDIAGSALGFVLEPHFQIAGAVTGATSNVAIYGVTKMRMSRYVARVNEEFFHSRGLHVRVIKGKEIGDAVPGLTSPDGKAAEDRMEYREGITKKLAPHVADLVHEDLPGNGKQKTTLDKVAAEVMPMEQKEKDKEALKKQKERDKKAEKVEQKVSELEEQRTRYQTRVDSLEAEITALESAGKDGGETSKATKKKKEEMREQEKKRGRAEKDLEKLRDQDDEKKAKRLGKVEKKFDEVLFILVEGLEQSRKREGMVSRMPT</sequence>
<name>A0A6A6GHH5_9PEZI</name>
<gene>
    <name evidence="2" type="ORF">BDZ85DRAFT_248563</name>
</gene>
<dbReference type="EMBL" id="ML992504">
    <property type="protein sequence ID" value="KAF2225182.1"/>
    <property type="molecule type" value="Genomic_DNA"/>
</dbReference>
<dbReference type="InterPro" id="IPR053221">
    <property type="entry name" value="Burnettramic_acid_biosynth"/>
</dbReference>